<feature type="domain" description="JmjC" evidence="8">
    <location>
        <begin position="243"/>
        <end position="403"/>
    </location>
</feature>
<keyword evidence="10" id="KW-1185">Reference proteome</keyword>
<dbReference type="GO" id="GO:0005634">
    <property type="term" value="C:nucleus"/>
    <property type="evidence" value="ECO:0007669"/>
    <property type="project" value="UniProtKB-SubCell"/>
</dbReference>
<gene>
    <name evidence="9" type="ORF">D9Q98_003581</name>
</gene>
<keyword evidence="6" id="KW-0539">Nucleus</keyword>
<dbReference type="EMBL" id="SIDB01000004">
    <property type="protein sequence ID" value="KAI3433775.1"/>
    <property type="molecule type" value="Genomic_DNA"/>
</dbReference>
<dbReference type="AlphaFoldDB" id="A0A9D4YZK2"/>
<dbReference type="InterPro" id="IPR050910">
    <property type="entry name" value="JMJD6_ArgDemeth/LysHydrox"/>
</dbReference>
<dbReference type="PANTHER" id="PTHR12480">
    <property type="entry name" value="ARGININE DEMETHYLASE AND LYSYL-HYDROXYLASE JMJD"/>
    <property type="match status" value="1"/>
</dbReference>
<keyword evidence="3" id="KW-0479">Metal-binding</keyword>
<dbReference type="Proteomes" id="UP001055712">
    <property type="component" value="Unassembled WGS sequence"/>
</dbReference>
<evidence type="ECO:0000259" key="7">
    <source>
        <dbReference type="PROSITE" id="PS50181"/>
    </source>
</evidence>
<dbReference type="PROSITE" id="PS50181">
    <property type="entry name" value="FBOX"/>
    <property type="match status" value="1"/>
</dbReference>
<feature type="domain" description="F-box" evidence="7">
    <location>
        <begin position="46"/>
        <end position="92"/>
    </location>
</feature>
<evidence type="ECO:0000313" key="10">
    <source>
        <dbReference type="Proteomes" id="UP001055712"/>
    </source>
</evidence>
<dbReference type="GO" id="GO:0046872">
    <property type="term" value="F:metal ion binding"/>
    <property type="evidence" value="ECO:0007669"/>
    <property type="project" value="UniProtKB-KW"/>
</dbReference>
<evidence type="ECO:0000259" key="8">
    <source>
        <dbReference type="PROSITE" id="PS51184"/>
    </source>
</evidence>
<dbReference type="InterPro" id="IPR003347">
    <property type="entry name" value="JmjC_dom"/>
</dbReference>
<dbReference type="InterPro" id="IPR041667">
    <property type="entry name" value="Cupin_8"/>
</dbReference>
<reference evidence="9" key="2">
    <citation type="submission" date="2020-11" db="EMBL/GenBank/DDBJ databases">
        <authorList>
            <person name="Cecchin M."/>
            <person name="Marcolungo L."/>
            <person name="Rossato M."/>
            <person name="Girolomoni L."/>
            <person name="Cosentino E."/>
            <person name="Cuine S."/>
            <person name="Li-Beisson Y."/>
            <person name="Delledonne M."/>
            <person name="Ballottari M."/>
        </authorList>
    </citation>
    <scope>NUCLEOTIDE SEQUENCE</scope>
    <source>
        <strain evidence="9">211/11P</strain>
        <tissue evidence="9">Whole cell</tissue>
    </source>
</reference>
<proteinExistence type="inferred from homology"/>
<comment type="similarity">
    <text evidence="2">Belongs to the JARID1 histone demethylase family.</text>
</comment>
<dbReference type="Pfam" id="PF13621">
    <property type="entry name" value="Cupin_8"/>
    <property type="match status" value="1"/>
</dbReference>
<name>A0A9D4YZK2_CHLVU</name>
<evidence type="ECO:0000256" key="5">
    <source>
        <dbReference type="ARBA" id="ARBA00023004"/>
    </source>
</evidence>
<evidence type="ECO:0000313" key="9">
    <source>
        <dbReference type="EMBL" id="KAI3433775.1"/>
    </source>
</evidence>
<comment type="caution">
    <text evidence="9">The sequence shown here is derived from an EMBL/GenBank/DDBJ whole genome shotgun (WGS) entry which is preliminary data.</text>
</comment>
<dbReference type="PANTHER" id="PTHR12480:SF21">
    <property type="entry name" value="JMJC DOMAIN-CONTAINING PROTEIN 8"/>
    <property type="match status" value="1"/>
</dbReference>
<accession>A0A9D4YZK2</accession>
<keyword evidence="5" id="KW-0408">Iron</keyword>
<dbReference type="SUPFAM" id="SSF81383">
    <property type="entry name" value="F-box domain"/>
    <property type="match status" value="1"/>
</dbReference>
<dbReference type="InterPro" id="IPR001810">
    <property type="entry name" value="F-box_dom"/>
</dbReference>
<dbReference type="Gene3D" id="2.60.120.650">
    <property type="entry name" value="Cupin"/>
    <property type="match status" value="1"/>
</dbReference>
<keyword evidence="4" id="KW-0560">Oxidoreductase</keyword>
<evidence type="ECO:0000256" key="2">
    <source>
        <dbReference type="ARBA" id="ARBA00006801"/>
    </source>
</evidence>
<evidence type="ECO:0000256" key="3">
    <source>
        <dbReference type="ARBA" id="ARBA00022723"/>
    </source>
</evidence>
<reference evidence="9" key="1">
    <citation type="journal article" date="2019" name="Plant J.">
        <title>Chlorella vulgaris genome assembly and annotation reveals the molecular basis for metabolic acclimation to high light conditions.</title>
        <authorList>
            <person name="Cecchin M."/>
            <person name="Marcolungo L."/>
            <person name="Rossato M."/>
            <person name="Girolomoni L."/>
            <person name="Cosentino E."/>
            <person name="Cuine S."/>
            <person name="Li-Beisson Y."/>
            <person name="Delledonne M."/>
            <person name="Ballottari M."/>
        </authorList>
    </citation>
    <scope>NUCLEOTIDE SEQUENCE</scope>
    <source>
        <strain evidence="9">211/11P</strain>
    </source>
</reference>
<organism evidence="9 10">
    <name type="scientific">Chlorella vulgaris</name>
    <name type="common">Green alga</name>
    <dbReference type="NCBI Taxonomy" id="3077"/>
    <lineage>
        <taxon>Eukaryota</taxon>
        <taxon>Viridiplantae</taxon>
        <taxon>Chlorophyta</taxon>
        <taxon>core chlorophytes</taxon>
        <taxon>Trebouxiophyceae</taxon>
        <taxon>Chlorellales</taxon>
        <taxon>Chlorellaceae</taxon>
        <taxon>Chlorella clade</taxon>
        <taxon>Chlorella</taxon>
    </lineage>
</organism>
<dbReference type="SMART" id="SM00558">
    <property type="entry name" value="JmjC"/>
    <property type="match status" value="1"/>
</dbReference>
<evidence type="ECO:0000256" key="6">
    <source>
        <dbReference type="ARBA" id="ARBA00023242"/>
    </source>
</evidence>
<dbReference type="OrthoDB" id="424465at2759"/>
<dbReference type="SMART" id="SM00256">
    <property type="entry name" value="FBOX"/>
    <property type="match status" value="1"/>
</dbReference>
<dbReference type="Gene3D" id="1.20.1280.50">
    <property type="match status" value="1"/>
</dbReference>
<protein>
    <recommendedName>
        <fullName evidence="11">F-box protein</fullName>
    </recommendedName>
</protein>
<evidence type="ECO:0000256" key="4">
    <source>
        <dbReference type="ARBA" id="ARBA00023002"/>
    </source>
</evidence>
<evidence type="ECO:0000256" key="1">
    <source>
        <dbReference type="ARBA" id="ARBA00004123"/>
    </source>
</evidence>
<dbReference type="SUPFAM" id="SSF51197">
    <property type="entry name" value="Clavaminate synthase-like"/>
    <property type="match status" value="1"/>
</dbReference>
<dbReference type="Pfam" id="PF12937">
    <property type="entry name" value="F-box-like"/>
    <property type="match status" value="1"/>
</dbReference>
<dbReference type="GO" id="GO:0016491">
    <property type="term" value="F:oxidoreductase activity"/>
    <property type="evidence" value="ECO:0007669"/>
    <property type="project" value="UniProtKB-KW"/>
</dbReference>
<dbReference type="FunFam" id="2.60.120.650:FF:000045">
    <property type="entry name" value="F-box protein At1g78280"/>
    <property type="match status" value="1"/>
</dbReference>
<comment type="subcellular location">
    <subcellularLocation>
        <location evidence="1">Nucleus</location>
    </subcellularLocation>
</comment>
<dbReference type="GO" id="GO:0000987">
    <property type="term" value="F:cis-regulatory region sequence-specific DNA binding"/>
    <property type="evidence" value="ECO:0007669"/>
    <property type="project" value="TreeGrafter"/>
</dbReference>
<evidence type="ECO:0008006" key="11">
    <source>
        <dbReference type="Google" id="ProtNLM"/>
    </source>
</evidence>
<dbReference type="PROSITE" id="PS51184">
    <property type="entry name" value="JMJC"/>
    <property type="match status" value="1"/>
</dbReference>
<sequence>MSPRQYSVDTKCLPSSCMDHPYGVQPALGLFAVGSDESRSVRSTGLGSLAVLPDEAVLGILESLPAADLARLSVVSRFLHVFCHHDDLWKGLCLEELEGRWDYQGSWQETYLSCAVPGYRPGRRKPLRVAGVQSDLLYTPWLCASMAIDAAWLEVDNIERRAGLSLADFREQFELPNKPVILTDVVTKWPAMEKWSRQYLEAAFEGSHVLVGDQPISFQAYCKYADTNRDELPLYLFDKTFCSTAPQLADDYSVPELFRDDLFSLLGADRPDWRWLIIGPVKSGSSWHKDPNSTSAWNGVVRGSKKWVLYPPHITPPGVRPSEDGADVASPVSLMEWFTQFYPHKHSVGCAPAECVLRQGEMLFVPRNWWHVALNLEEAVAVTQNYVSPANLPHVLRHLRSRSPALVSGCAAEARSGLYDTFTAALRRQRPELLQAVEAAEAAAQRKAEVVGVVSSLRKRLGLSVGGIGQTNRSRGRQEQHKLAELFREPAAASGSDRAAATSAAGLGSKVEGRRNGCTAAAVPTAGASSSGAPANAVGFSFGFQL</sequence>
<dbReference type="InterPro" id="IPR036047">
    <property type="entry name" value="F-box-like_dom_sf"/>
</dbReference>